<name>A0ABQ9XG56_9EUKA</name>
<protein>
    <submittedName>
        <fullName evidence="2">Uncharacterized protein</fullName>
    </submittedName>
</protein>
<gene>
    <name evidence="2" type="ORF">BLNAU_15234</name>
</gene>
<dbReference type="EMBL" id="JARBJD010000148">
    <property type="protein sequence ID" value="KAK2949839.1"/>
    <property type="molecule type" value="Genomic_DNA"/>
</dbReference>
<evidence type="ECO:0000313" key="3">
    <source>
        <dbReference type="Proteomes" id="UP001281761"/>
    </source>
</evidence>
<sequence length="160" mass="18182">MYNYLQVVFSDGKEEKSCPAFQEAEVVRSAYLDDYFNPRIEAGTEAESNKNKKTKSKRVKQSDAPIQDEPKSPFKKTSTIHSNCTIVVLEHHVDATLLPQSTRRSRILHLPESPSLIEYRFVNVDSVAAFTQLYISPDPATTDRYRTRLSKGVRSGRMPS</sequence>
<dbReference type="Proteomes" id="UP001281761">
    <property type="component" value="Unassembled WGS sequence"/>
</dbReference>
<accession>A0ABQ9XG56</accession>
<evidence type="ECO:0000256" key="1">
    <source>
        <dbReference type="SAM" id="MobiDB-lite"/>
    </source>
</evidence>
<reference evidence="2 3" key="1">
    <citation type="journal article" date="2022" name="bioRxiv">
        <title>Genomics of Preaxostyla Flagellates Illuminates Evolutionary Transitions and the Path Towards Mitochondrial Loss.</title>
        <authorList>
            <person name="Novak L.V.F."/>
            <person name="Treitli S.C."/>
            <person name="Pyrih J."/>
            <person name="Halakuc P."/>
            <person name="Pipaliya S.V."/>
            <person name="Vacek V."/>
            <person name="Brzon O."/>
            <person name="Soukal P."/>
            <person name="Eme L."/>
            <person name="Dacks J.B."/>
            <person name="Karnkowska A."/>
            <person name="Elias M."/>
            <person name="Hampl V."/>
        </authorList>
    </citation>
    <scope>NUCLEOTIDE SEQUENCE [LARGE SCALE GENOMIC DNA]</scope>
    <source>
        <strain evidence="2">NAU3</strain>
        <tissue evidence="2">Gut</tissue>
    </source>
</reference>
<organism evidence="2 3">
    <name type="scientific">Blattamonas nauphoetae</name>
    <dbReference type="NCBI Taxonomy" id="2049346"/>
    <lineage>
        <taxon>Eukaryota</taxon>
        <taxon>Metamonada</taxon>
        <taxon>Preaxostyla</taxon>
        <taxon>Oxymonadida</taxon>
        <taxon>Blattamonas</taxon>
    </lineage>
</organism>
<feature type="region of interest" description="Disordered" evidence="1">
    <location>
        <begin position="42"/>
        <end position="77"/>
    </location>
</feature>
<evidence type="ECO:0000313" key="2">
    <source>
        <dbReference type="EMBL" id="KAK2949839.1"/>
    </source>
</evidence>
<comment type="caution">
    <text evidence="2">The sequence shown here is derived from an EMBL/GenBank/DDBJ whole genome shotgun (WGS) entry which is preliminary data.</text>
</comment>
<keyword evidence="3" id="KW-1185">Reference proteome</keyword>
<proteinExistence type="predicted"/>